<feature type="compositionally biased region" description="Polar residues" evidence="1">
    <location>
        <begin position="7"/>
        <end position="22"/>
    </location>
</feature>
<feature type="compositionally biased region" description="Low complexity" evidence="1">
    <location>
        <begin position="142"/>
        <end position="153"/>
    </location>
</feature>
<dbReference type="OrthoDB" id="79495at2759"/>
<dbReference type="STRING" id="74557.A0A1V9ZCJ9"/>
<evidence type="ECO:0000313" key="4">
    <source>
        <dbReference type="Proteomes" id="UP000243217"/>
    </source>
</evidence>
<feature type="region of interest" description="Disordered" evidence="1">
    <location>
        <begin position="1"/>
        <end position="153"/>
    </location>
</feature>
<dbReference type="Proteomes" id="UP000243217">
    <property type="component" value="Unassembled WGS sequence"/>
</dbReference>
<accession>A0A1V9ZCJ9</accession>
<evidence type="ECO:0000313" key="3">
    <source>
        <dbReference type="EMBL" id="OQR95570.1"/>
    </source>
</evidence>
<evidence type="ECO:0000256" key="2">
    <source>
        <dbReference type="SAM" id="Phobius"/>
    </source>
</evidence>
<dbReference type="EMBL" id="JNBS01002086">
    <property type="protein sequence ID" value="OQR95570.1"/>
    <property type="molecule type" value="Genomic_DNA"/>
</dbReference>
<feature type="transmembrane region" description="Helical" evidence="2">
    <location>
        <begin position="157"/>
        <end position="179"/>
    </location>
</feature>
<evidence type="ECO:0000256" key="1">
    <source>
        <dbReference type="SAM" id="MobiDB-lite"/>
    </source>
</evidence>
<protein>
    <submittedName>
        <fullName evidence="3">Uncharacterized protein</fullName>
    </submittedName>
</protein>
<gene>
    <name evidence="3" type="ORF">THRCLA_22114</name>
</gene>
<keyword evidence="2" id="KW-1133">Transmembrane helix</keyword>
<feature type="compositionally biased region" description="Low complexity" evidence="1">
    <location>
        <begin position="23"/>
        <end position="47"/>
    </location>
</feature>
<dbReference type="AlphaFoldDB" id="A0A1V9ZCJ9"/>
<name>A0A1V9ZCJ9_9STRA</name>
<proteinExistence type="predicted"/>
<organism evidence="3 4">
    <name type="scientific">Thraustotheca clavata</name>
    <dbReference type="NCBI Taxonomy" id="74557"/>
    <lineage>
        <taxon>Eukaryota</taxon>
        <taxon>Sar</taxon>
        <taxon>Stramenopiles</taxon>
        <taxon>Oomycota</taxon>
        <taxon>Saprolegniomycetes</taxon>
        <taxon>Saprolegniales</taxon>
        <taxon>Achlyaceae</taxon>
        <taxon>Thraustotheca</taxon>
    </lineage>
</organism>
<keyword evidence="4" id="KW-1185">Reference proteome</keyword>
<sequence length="289" mass="29929">MCVHGEANSTAPSTTVPVIQTESPSPATTAPSQTTTGPSPTITAPPTTTVPPPTTTVPPSTTTAPPPTTTAPVPTTSQAPATVTPNPTTSAAPTQTPQPTKSVTPPPTSTQTPQPSTTPEETTYSPAPTTTSGLQASRKDTTNTPAAASPSTSGLGVWPIVGIICSGAVVLSVVIICIIKRKHIRDSALEVDDPITPTHAGGAPAIDAYGLQATPPSTTRNDEIDMVPPVHIQVNELTDSYRDDIRPQTTLWESTIEARSDPSFISDDTRSDFDSFVSRSSTGNDTFLR</sequence>
<reference evidence="3 4" key="1">
    <citation type="journal article" date="2014" name="Genome Biol. Evol.">
        <title>The secreted proteins of Achlya hypogyna and Thraustotheca clavata identify the ancestral oomycete secretome and reveal gene acquisitions by horizontal gene transfer.</title>
        <authorList>
            <person name="Misner I."/>
            <person name="Blouin N."/>
            <person name="Leonard G."/>
            <person name="Richards T.A."/>
            <person name="Lane C.E."/>
        </authorList>
    </citation>
    <scope>NUCLEOTIDE SEQUENCE [LARGE SCALE GENOMIC DNA]</scope>
    <source>
        <strain evidence="3 4">ATCC 34112</strain>
    </source>
</reference>
<keyword evidence="2" id="KW-0812">Transmembrane</keyword>
<keyword evidence="2" id="KW-0472">Membrane</keyword>
<feature type="compositionally biased region" description="Low complexity" evidence="1">
    <location>
        <begin position="70"/>
        <end position="132"/>
    </location>
</feature>
<comment type="caution">
    <text evidence="3">The sequence shown here is derived from an EMBL/GenBank/DDBJ whole genome shotgun (WGS) entry which is preliminary data.</text>
</comment>